<name>A0ABW3G7C9_9NOCA</name>
<dbReference type="Pfam" id="PF13556">
    <property type="entry name" value="HTH_30"/>
    <property type="match status" value="1"/>
</dbReference>
<dbReference type="EMBL" id="JBHTIL010000001">
    <property type="protein sequence ID" value="MFD0926616.1"/>
    <property type="molecule type" value="Genomic_DNA"/>
</dbReference>
<organism evidence="5 6">
    <name type="scientific">Williamsia deligens</name>
    <dbReference type="NCBI Taxonomy" id="321325"/>
    <lineage>
        <taxon>Bacteria</taxon>
        <taxon>Bacillati</taxon>
        <taxon>Actinomycetota</taxon>
        <taxon>Actinomycetes</taxon>
        <taxon>Mycobacteriales</taxon>
        <taxon>Nocardiaceae</taxon>
        <taxon>Williamsia</taxon>
    </lineage>
</organism>
<comment type="caution">
    <text evidence="5">The sequence shown here is derived from an EMBL/GenBank/DDBJ whole genome shotgun (WGS) entry which is preliminary data.</text>
</comment>
<dbReference type="InterPro" id="IPR041522">
    <property type="entry name" value="CdaR_GGDEF"/>
</dbReference>
<dbReference type="RefSeq" id="WP_253645522.1">
    <property type="nucleotide sequence ID" value="NZ_BAAAMO010000002.1"/>
</dbReference>
<dbReference type="Pfam" id="PF14361">
    <property type="entry name" value="RsbRD_N"/>
    <property type="match status" value="1"/>
</dbReference>
<reference evidence="6" key="1">
    <citation type="journal article" date="2019" name="Int. J. Syst. Evol. Microbiol.">
        <title>The Global Catalogue of Microorganisms (GCM) 10K type strain sequencing project: providing services to taxonomists for standard genome sequencing and annotation.</title>
        <authorList>
            <consortium name="The Broad Institute Genomics Platform"/>
            <consortium name="The Broad Institute Genome Sequencing Center for Infectious Disease"/>
            <person name="Wu L."/>
            <person name="Ma J."/>
        </authorList>
    </citation>
    <scope>NUCLEOTIDE SEQUENCE [LARGE SCALE GENOMIC DNA]</scope>
    <source>
        <strain evidence="6">CCUG 50873</strain>
    </source>
</reference>
<dbReference type="Gene3D" id="1.10.10.2840">
    <property type="entry name" value="PucR C-terminal helix-turn-helix domain"/>
    <property type="match status" value="1"/>
</dbReference>
<evidence type="ECO:0000259" key="2">
    <source>
        <dbReference type="Pfam" id="PF13556"/>
    </source>
</evidence>
<evidence type="ECO:0000313" key="6">
    <source>
        <dbReference type="Proteomes" id="UP001597068"/>
    </source>
</evidence>
<evidence type="ECO:0000259" key="4">
    <source>
        <dbReference type="Pfam" id="PF17853"/>
    </source>
</evidence>
<evidence type="ECO:0000259" key="3">
    <source>
        <dbReference type="Pfam" id="PF14361"/>
    </source>
</evidence>
<dbReference type="Proteomes" id="UP001597068">
    <property type="component" value="Unassembled WGS sequence"/>
</dbReference>
<evidence type="ECO:0000313" key="5">
    <source>
        <dbReference type="EMBL" id="MFD0926616.1"/>
    </source>
</evidence>
<feature type="domain" description="PucR C-terminal helix-turn-helix" evidence="2">
    <location>
        <begin position="362"/>
        <end position="417"/>
    </location>
</feature>
<comment type="similarity">
    <text evidence="1">Belongs to the CdaR family.</text>
</comment>
<gene>
    <name evidence="5" type="ORF">ACFQ04_12805</name>
</gene>
<dbReference type="Pfam" id="PF17853">
    <property type="entry name" value="GGDEF_2"/>
    <property type="match status" value="1"/>
</dbReference>
<proteinExistence type="inferred from homology"/>
<feature type="domain" description="CdaR GGDEF-like" evidence="4">
    <location>
        <begin position="191"/>
        <end position="308"/>
    </location>
</feature>
<dbReference type="InterPro" id="IPR042070">
    <property type="entry name" value="PucR_C-HTH_sf"/>
</dbReference>
<protein>
    <submittedName>
        <fullName evidence="5">PucR family transcriptional regulator</fullName>
    </submittedName>
</protein>
<sequence length="425" mass="46382">MTDDVVPADDLDGAAAFVVEQVHADLARDIAGEARLIRDVLEREISELRGDPRLLALLGASVEGNVATFLRVVREGVPAARLQAPEAAIDYARHLARTTAPVTALVRAYRLGYTTFMDRVYGRMALHDIDPAIRLPVFHRIGQIGSTYIDWVSETVVREYQDERERWLSHRDAQRAHRIRQILTGPENIDPASASATLDYRLDRTHRALIAWTADAAVGEAHHLGREVRSYAERSGASAAPLIVPADDHTVWAWFPVPAGVDIPVDDTPTPTYGRPMTPGIHMAVGAPHSGLAGFRRSHREATDAQRIAGLAAAGDTGSVVDYTTPGVAVVAQLSHDFDAVDDWIAGILGDLAHPTEQAGRLRTTLREFLQRNGSHKATAATLHLHPNTIKYRVAAAERVLGAPLSTHRLDVEIALLVAQWRMPG</sequence>
<dbReference type="PANTHER" id="PTHR33744">
    <property type="entry name" value="CARBOHYDRATE DIACID REGULATOR"/>
    <property type="match status" value="1"/>
</dbReference>
<dbReference type="InterPro" id="IPR051448">
    <property type="entry name" value="CdaR-like_regulators"/>
</dbReference>
<dbReference type="InterPro" id="IPR025736">
    <property type="entry name" value="PucR_C-HTH_dom"/>
</dbReference>
<feature type="domain" description="RsbT co-antagonist protein RsbRD N-terminal" evidence="3">
    <location>
        <begin position="37"/>
        <end position="175"/>
    </location>
</feature>
<evidence type="ECO:0000256" key="1">
    <source>
        <dbReference type="ARBA" id="ARBA00006754"/>
    </source>
</evidence>
<dbReference type="PANTHER" id="PTHR33744:SF1">
    <property type="entry name" value="DNA-BINDING TRANSCRIPTIONAL ACTIVATOR ADER"/>
    <property type="match status" value="1"/>
</dbReference>
<accession>A0ABW3G7C9</accession>
<dbReference type="InterPro" id="IPR025751">
    <property type="entry name" value="RsbRD_N_dom"/>
</dbReference>
<keyword evidence="6" id="KW-1185">Reference proteome</keyword>